<keyword evidence="1" id="KW-1133">Transmembrane helix</keyword>
<organism evidence="2 3">
    <name type="scientific">Nanoarchaeum equitans (strain Kin4-M)</name>
    <dbReference type="NCBI Taxonomy" id="228908"/>
    <lineage>
        <taxon>Archaea</taxon>
        <taxon>Nanobdellota</taxon>
        <taxon>Candidatus Nanoarchaeia</taxon>
        <taxon>Nanoarchaeales</taxon>
        <taxon>Nanoarchaeaceae</taxon>
        <taxon>Nanoarchaeum</taxon>
    </lineage>
</organism>
<evidence type="ECO:0000313" key="3">
    <source>
        <dbReference type="Proteomes" id="UP000000578"/>
    </source>
</evidence>
<dbReference type="BioCyc" id="NEQU228908:GJB6-574-MONOMER"/>
<dbReference type="EnsemblBacteria" id="AAR39380">
    <property type="protein sequence ID" value="AAR39380"/>
    <property type="gene ID" value="NEQ539"/>
</dbReference>
<dbReference type="Proteomes" id="UP000000578">
    <property type="component" value="Chromosome"/>
</dbReference>
<proteinExistence type="predicted"/>
<keyword evidence="3" id="KW-1185">Reference proteome</keyword>
<dbReference type="KEGG" id="neq:NEQ539"/>
<evidence type="ECO:0000256" key="1">
    <source>
        <dbReference type="SAM" id="Phobius"/>
    </source>
</evidence>
<dbReference type="EMBL" id="AE017199">
    <property type="protein sequence ID" value="AAR39380.1"/>
    <property type="molecule type" value="Genomic_DNA"/>
</dbReference>
<reference evidence="2 3" key="1">
    <citation type="journal article" date="2003" name="Proc. Natl. Acad. Sci. U.S.A.">
        <title>The genome of Nanoarchaeum equitans: insights into early archaeal evolution and derived parasitism.</title>
        <authorList>
            <person name="Waters E."/>
            <person name="Hohn M.J."/>
            <person name="Ahel I."/>
            <person name="Graham D.E."/>
            <person name="Adams M.D."/>
            <person name="Barnstead M."/>
            <person name="Beeson K.Y."/>
            <person name="Bibbs L."/>
            <person name="Bolanos R."/>
            <person name="Keller M."/>
            <person name="Kretz K."/>
            <person name="Lin X."/>
            <person name="Mathur E."/>
            <person name="Ni J."/>
            <person name="Podar M."/>
            <person name="Richardson T."/>
            <person name="Sutton G.G."/>
            <person name="Simon M."/>
            <person name="Soll D."/>
            <person name="Stetter K.O."/>
            <person name="Short J.M."/>
            <person name="Noordewier M."/>
        </authorList>
    </citation>
    <scope>NUCLEOTIDE SEQUENCE [LARGE SCALE GENOMIC DNA]</scope>
    <source>
        <strain evidence="2 3">Kin4-M</strain>
    </source>
</reference>
<feature type="transmembrane region" description="Helical" evidence="1">
    <location>
        <begin position="100"/>
        <end position="124"/>
    </location>
</feature>
<dbReference type="STRING" id="228908.NEQ539"/>
<name>Q74MV0_NANEQ</name>
<feature type="transmembrane region" description="Helical" evidence="1">
    <location>
        <begin position="136"/>
        <end position="156"/>
    </location>
</feature>
<dbReference type="AlphaFoldDB" id="Q74MV0"/>
<feature type="transmembrane region" description="Helical" evidence="1">
    <location>
        <begin position="12"/>
        <end position="29"/>
    </location>
</feature>
<sequence>MNPWLEFAKQVLIGFVVTMSVIVVAYLVSKHIIEKAVRLFLESLGIDDIAKELEISKALGRYKLSEILAIAARWYAFFYILTAAAGVFNLQALIPVLGMLLSFVGNVIAAALILLIFYLAGYYIKTKAQESGSPSLAMLGEGGYLVILFIGIVSALKQLNLQGIDLIYQIITIAVAAFFVSLSIAFGVALGLALKDKAAKELEKLLENK</sequence>
<keyword evidence="1" id="KW-0472">Membrane</keyword>
<keyword evidence="1" id="KW-0812">Transmembrane</keyword>
<gene>
    <name evidence="2" type="ordered locus">NEQ539</name>
</gene>
<feature type="transmembrane region" description="Helical" evidence="1">
    <location>
        <begin position="168"/>
        <end position="194"/>
    </location>
</feature>
<accession>Q74MV0</accession>
<evidence type="ECO:0000313" key="2">
    <source>
        <dbReference type="EMBL" id="AAR39380.1"/>
    </source>
</evidence>
<dbReference type="HOGENOM" id="CLU_1313157_0_0_2"/>
<protein>
    <submittedName>
        <fullName evidence="2">NEQ539</fullName>
    </submittedName>
</protein>
<feature type="transmembrane region" description="Helical" evidence="1">
    <location>
        <begin position="67"/>
        <end position="88"/>
    </location>
</feature>